<keyword evidence="6" id="KW-0966">Cell projection</keyword>
<comment type="subcellular location">
    <subcellularLocation>
        <location evidence="1">Cell membrane</location>
    </subcellularLocation>
    <subcellularLocation>
        <location evidence="2">Cell projection</location>
        <location evidence="2">Neuron projection</location>
    </subcellularLocation>
</comment>
<dbReference type="Proteomes" id="UP000046393">
    <property type="component" value="Unplaced"/>
</dbReference>
<sequence>MSDSKSVLVHLNVGGTSYTTTLNTLLKEHCSIFQHHLISTTPQSTDSALLPMPDGSYFIDRNGSLFCYILEYLRNGELILPKNFNDFDSLLAEAKFYRLSKLEKQIIAAERQANAASGHQQQNRAKDTFTTTKRQTNKPGFLTIGYRSTFAFGRDGQTDVKFRKLYRILVCGKASLCREVFGETLNESRDPTDRDGYERYTSRLYLKHQCLERACDTLAENGFRLIATCCNGANGLTTSILSTIQSSASTPVELYFYLLDKYTFSNILTEYPVQELMNQRNSGDYEEQRWAHYTELIFYRGSNSASATATTDSVAPVVASF</sequence>
<dbReference type="PANTHER" id="PTHR14499:SF136">
    <property type="entry name" value="GH08630P"/>
    <property type="match status" value="1"/>
</dbReference>
<keyword evidence="3" id="KW-1003">Cell membrane</keyword>
<dbReference type="PANTHER" id="PTHR14499">
    <property type="entry name" value="POTASSIUM CHANNEL TETRAMERIZATION DOMAIN-CONTAINING"/>
    <property type="match status" value="1"/>
</dbReference>
<organism evidence="9 10">
    <name type="scientific">Syphacia muris</name>
    <dbReference type="NCBI Taxonomy" id="451379"/>
    <lineage>
        <taxon>Eukaryota</taxon>
        <taxon>Metazoa</taxon>
        <taxon>Ecdysozoa</taxon>
        <taxon>Nematoda</taxon>
        <taxon>Chromadorea</taxon>
        <taxon>Rhabditida</taxon>
        <taxon>Spirurina</taxon>
        <taxon>Oxyuridomorpha</taxon>
        <taxon>Oxyuroidea</taxon>
        <taxon>Oxyuridae</taxon>
        <taxon>Syphacia</taxon>
    </lineage>
</organism>
<dbReference type="SUPFAM" id="SSF54695">
    <property type="entry name" value="POZ domain"/>
    <property type="match status" value="1"/>
</dbReference>
<evidence type="ECO:0000256" key="1">
    <source>
        <dbReference type="ARBA" id="ARBA00004236"/>
    </source>
</evidence>
<dbReference type="WBParaSite" id="SMUV_0000330401-mRNA-1">
    <property type="protein sequence ID" value="SMUV_0000330401-mRNA-1"/>
    <property type="gene ID" value="SMUV_0000330401"/>
</dbReference>
<name>A0A158R4F6_9BILA</name>
<accession>A0A158R4F6</accession>
<evidence type="ECO:0000256" key="5">
    <source>
        <dbReference type="ARBA" id="ARBA00023136"/>
    </source>
</evidence>
<feature type="domain" description="Potassium channel tetramerisation-type BTB" evidence="7">
    <location>
        <begin position="9"/>
        <end position="102"/>
    </location>
</feature>
<evidence type="ECO:0000259" key="8">
    <source>
        <dbReference type="Pfam" id="PF23110"/>
    </source>
</evidence>
<keyword evidence="5" id="KW-0472">Membrane</keyword>
<dbReference type="CDD" id="cd22204">
    <property type="entry name" value="H1_KCTD12-like"/>
    <property type="match status" value="1"/>
</dbReference>
<dbReference type="GO" id="GO:0043005">
    <property type="term" value="C:neuron projection"/>
    <property type="evidence" value="ECO:0007669"/>
    <property type="project" value="UniProtKB-SubCell"/>
</dbReference>
<dbReference type="InterPro" id="IPR003131">
    <property type="entry name" value="T1-type_BTB"/>
</dbReference>
<proteinExistence type="predicted"/>
<dbReference type="GO" id="GO:0051260">
    <property type="term" value="P:protein homooligomerization"/>
    <property type="evidence" value="ECO:0007669"/>
    <property type="project" value="InterPro"/>
</dbReference>
<dbReference type="AlphaFoldDB" id="A0A158R4F6"/>
<keyword evidence="4" id="KW-0597">Phosphoprotein</keyword>
<dbReference type="Pfam" id="PF23110">
    <property type="entry name" value="H1_KCTD8_12_16"/>
    <property type="match status" value="1"/>
</dbReference>
<keyword evidence="9" id="KW-1185">Reference proteome</keyword>
<evidence type="ECO:0000313" key="9">
    <source>
        <dbReference type="Proteomes" id="UP000046393"/>
    </source>
</evidence>
<evidence type="ECO:0000256" key="6">
    <source>
        <dbReference type="ARBA" id="ARBA00023273"/>
    </source>
</evidence>
<dbReference type="Pfam" id="PF02214">
    <property type="entry name" value="BTB_2"/>
    <property type="match status" value="1"/>
</dbReference>
<dbReference type="InterPro" id="IPR011333">
    <property type="entry name" value="SKP1/BTB/POZ_sf"/>
</dbReference>
<feature type="domain" description="KCTD8/12/16 H1" evidence="8">
    <location>
        <begin position="140"/>
        <end position="300"/>
    </location>
</feature>
<evidence type="ECO:0000256" key="3">
    <source>
        <dbReference type="ARBA" id="ARBA00022475"/>
    </source>
</evidence>
<evidence type="ECO:0000259" key="7">
    <source>
        <dbReference type="Pfam" id="PF02214"/>
    </source>
</evidence>
<dbReference type="STRING" id="451379.A0A158R4F6"/>
<reference evidence="10" key="1">
    <citation type="submission" date="2016-04" db="UniProtKB">
        <authorList>
            <consortium name="WormBaseParasite"/>
        </authorList>
    </citation>
    <scope>IDENTIFICATION</scope>
</reference>
<dbReference type="InterPro" id="IPR057093">
    <property type="entry name" value="H1_KCTD8_12_16"/>
</dbReference>
<evidence type="ECO:0000256" key="2">
    <source>
        <dbReference type="ARBA" id="ARBA00004487"/>
    </source>
</evidence>
<dbReference type="CDD" id="cd18316">
    <property type="entry name" value="BTB_POZ_KCTD-like"/>
    <property type="match status" value="1"/>
</dbReference>
<evidence type="ECO:0000256" key="4">
    <source>
        <dbReference type="ARBA" id="ARBA00022553"/>
    </source>
</evidence>
<dbReference type="Gene3D" id="3.30.710.10">
    <property type="entry name" value="Potassium Channel Kv1.1, Chain A"/>
    <property type="match status" value="1"/>
</dbReference>
<protein>
    <submittedName>
        <fullName evidence="10">BTB_2 domain-containing protein</fullName>
    </submittedName>
</protein>
<dbReference type="GO" id="GO:0005886">
    <property type="term" value="C:plasma membrane"/>
    <property type="evidence" value="ECO:0007669"/>
    <property type="project" value="UniProtKB-SubCell"/>
</dbReference>
<evidence type="ECO:0000313" key="10">
    <source>
        <dbReference type="WBParaSite" id="SMUV_0000330401-mRNA-1"/>
    </source>
</evidence>